<feature type="region of interest" description="Disordered" evidence="1">
    <location>
        <begin position="1"/>
        <end position="47"/>
    </location>
</feature>
<organism evidence="2 3">
    <name type="scientific">Caerostris darwini</name>
    <dbReference type="NCBI Taxonomy" id="1538125"/>
    <lineage>
        <taxon>Eukaryota</taxon>
        <taxon>Metazoa</taxon>
        <taxon>Ecdysozoa</taxon>
        <taxon>Arthropoda</taxon>
        <taxon>Chelicerata</taxon>
        <taxon>Arachnida</taxon>
        <taxon>Araneae</taxon>
        <taxon>Araneomorphae</taxon>
        <taxon>Entelegynae</taxon>
        <taxon>Araneoidea</taxon>
        <taxon>Araneidae</taxon>
        <taxon>Caerostris</taxon>
    </lineage>
</organism>
<sequence>MRHKIPKRGHLNSSPFPCLHEKSHPKGSKHSLWRRLLSPPPQKRTSSPFYIIRMDPSRMIRPSEEDNNPSPLLFALKISEKL</sequence>
<feature type="compositionally biased region" description="Basic residues" evidence="1">
    <location>
        <begin position="1"/>
        <end position="10"/>
    </location>
</feature>
<dbReference type="Proteomes" id="UP001054837">
    <property type="component" value="Unassembled WGS sequence"/>
</dbReference>
<reference evidence="2 3" key="1">
    <citation type="submission" date="2021-06" db="EMBL/GenBank/DDBJ databases">
        <title>Caerostris darwini draft genome.</title>
        <authorList>
            <person name="Kono N."/>
            <person name="Arakawa K."/>
        </authorList>
    </citation>
    <scope>NUCLEOTIDE SEQUENCE [LARGE SCALE GENOMIC DNA]</scope>
</reference>
<protein>
    <submittedName>
        <fullName evidence="2">Uncharacterized protein</fullName>
    </submittedName>
</protein>
<name>A0AAV4WIA9_9ARAC</name>
<dbReference type="AlphaFoldDB" id="A0AAV4WIA9"/>
<proteinExistence type="predicted"/>
<evidence type="ECO:0000313" key="3">
    <source>
        <dbReference type="Proteomes" id="UP001054837"/>
    </source>
</evidence>
<evidence type="ECO:0000256" key="1">
    <source>
        <dbReference type="SAM" id="MobiDB-lite"/>
    </source>
</evidence>
<dbReference type="EMBL" id="BPLQ01014668">
    <property type="protein sequence ID" value="GIY81785.1"/>
    <property type="molecule type" value="Genomic_DNA"/>
</dbReference>
<comment type="caution">
    <text evidence="2">The sequence shown here is derived from an EMBL/GenBank/DDBJ whole genome shotgun (WGS) entry which is preliminary data.</text>
</comment>
<keyword evidence="3" id="KW-1185">Reference proteome</keyword>
<evidence type="ECO:0000313" key="2">
    <source>
        <dbReference type="EMBL" id="GIY81785.1"/>
    </source>
</evidence>
<accession>A0AAV4WIA9</accession>
<gene>
    <name evidence="2" type="ORF">CDAR_512271</name>
</gene>